<feature type="transmembrane region" description="Helical" evidence="7">
    <location>
        <begin position="68"/>
        <end position="87"/>
    </location>
</feature>
<evidence type="ECO:0000256" key="2">
    <source>
        <dbReference type="ARBA" id="ARBA00022475"/>
    </source>
</evidence>
<feature type="transmembrane region" description="Helical" evidence="7">
    <location>
        <begin position="410"/>
        <end position="430"/>
    </location>
</feature>
<evidence type="ECO:0000256" key="1">
    <source>
        <dbReference type="ARBA" id="ARBA00004651"/>
    </source>
</evidence>
<dbReference type="PANTHER" id="PTHR30250:SF11">
    <property type="entry name" value="O-ANTIGEN TRANSPORTER-RELATED"/>
    <property type="match status" value="1"/>
</dbReference>
<dbReference type="RefSeq" id="WP_338098833.1">
    <property type="nucleotide sequence ID" value="NZ_JAWDKD010000005.1"/>
</dbReference>
<dbReference type="PANTHER" id="PTHR30250">
    <property type="entry name" value="PST FAMILY PREDICTED COLANIC ACID TRANSPORTER"/>
    <property type="match status" value="1"/>
</dbReference>
<dbReference type="EMBL" id="JAWDKD010000005">
    <property type="protein sequence ID" value="MDV0446441.1"/>
    <property type="molecule type" value="Genomic_DNA"/>
</dbReference>
<dbReference type="InterPro" id="IPR002797">
    <property type="entry name" value="Polysacc_synth"/>
</dbReference>
<dbReference type="Proteomes" id="UP001271789">
    <property type="component" value="Unassembled WGS sequence"/>
</dbReference>
<keyword evidence="2" id="KW-1003">Cell membrane</keyword>
<comment type="caution">
    <text evidence="8">The sequence shown here is derived from an EMBL/GenBank/DDBJ whole genome shotgun (WGS) entry which is preliminary data.</text>
</comment>
<evidence type="ECO:0000313" key="9">
    <source>
        <dbReference type="Proteomes" id="UP001271789"/>
    </source>
</evidence>
<feature type="transmembrane region" description="Helical" evidence="7">
    <location>
        <begin position="347"/>
        <end position="371"/>
    </location>
</feature>
<keyword evidence="4 7" id="KW-1133">Transmembrane helix</keyword>
<feature type="transmembrane region" description="Helical" evidence="7">
    <location>
        <begin position="203"/>
        <end position="223"/>
    </location>
</feature>
<evidence type="ECO:0000256" key="3">
    <source>
        <dbReference type="ARBA" id="ARBA00022692"/>
    </source>
</evidence>
<feature type="transmembrane region" description="Helical" evidence="7">
    <location>
        <begin position="469"/>
        <end position="488"/>
    </location>
</feature>
<organism evidence="8 9">
    <name type="scientific">Methanolapillus africanus</name>
    <dbReference type="NCBI Taxonomy" id="3028297"/>
    <lineage>
        <taxon>Archaea</taxon>
        <taxon>Methanobacteriati</taxon>
        <taxon>Methanobacteriota</taxon>
        <taxon>Stenosarchaea group</taxon>
        <taxon>Methanomicrobia</taxon>
        <taxon>Methanosarcinales</taxon>
        <taxon>Methanosarcinaceae</taxon>
        <taxon>Methanolapillus</taxon>
    </lineage>
</organism>
<evidence type="ECO:0000256" key="6">
    <source>
        <dbReference type="SAM" id="MobiDB-lite"/>
    </source>
</evidence>
<proteinExistence type="predicted"/>
<keyword evidence="9" id="KW-1185">Reference proteome</keyword>
<dbReference type="CDD" id="cd13128">
    <property type="entry name" value="MATE_Wzx_like"/>
    <property type="match status" value="1"/>
</dbReference>
<keyword evidence="5 7" id="KW-0472">Membrane</keyword>
<feature type="transmembrane region" description="Helical" evidence="7">
    <location>
        <begin position="442"/>
        <end position="463"/>
    </location>
</feature>
<evidence type="ECO:0000256" key="5">
    <source>
        <dbReference type="ARBA" id="ARBA00023136"/>
    </source>
</evidence>
<feature type="transmembrane region" description="Helical" evidence="7">
    <location>
        <begin position="316"/>
        <end position="335"/>
    </location>
</feature>
<feature type="transmembrane region" description="Helical" evidence="7">
    <location>
        <begin position="235"/>
        <end position="256"/>
    </location>
</feature>
<evidence type="ECO:0000256" key="7">
    <source>
        <dbReference type="SAM" id="Phobius"/>
    </source>
</evidence>
<keyword evidence="3 7" id="KW-0812">Transmembrane</keyword>
<feature type="transmembrane region" description="Helical" evidence="7">
    <location>
        <begin position="383"/>
        <end position="404"/>
    </location>
</feature>
<accession>A0AAE4SCI9</accession>
<protein>
    <submittedName>
        <fullName evidence="8">Lipid II flippase MurJ</fullName>
    </submittedName>
</protein>
<reference evidence="8" key="1">
    <citation type="submission" date="2023-06" db="EMBL/GenBank/DDBJ databases">
        <title>Genome sequence of Methanosarcinaceae archaeon Ag5.</title>
        <authorList>
            <person name="Protasov E."/>
            <person name="Platt K."/>
            <person name="Poehlein A."/>
            <person name="Daniel R."/>
            <person name="Brune A."/>
        </authorList>
    </citation>
    <scope>NUCLEOTIDE SEQUENCE</scope>
    <source>
        <strain evidence="8">Ag5</strain>
    </source>
</reference>
<dbReference type="InterPro" id="IPR050833">
    <property type="entry name" value="Poly_Biosynth_Transport"/>
</dbReference>
<comment type="subcellular location">
    <subcellularLocation>
        <location evidence="1">Cell membrane</location>
        <topology evidence="1">Multi-pass membrane protein</topology>
    </subcellularLocation>
</comment>
<gene>
    <name evidence="8" type="primary">murJ</name>
    <name evidence="8" type="ORF">MsAg5_02750</name>
</gene>
<dbReference type="GO" id="GO:0005886">
    <property type="term" value="C:plasma membrane"/>
    <property type="evidence" value="ECO:0007669"/>
    <property type="project" value="UniProtKB-SubCell"/>
</dbReference>
<dbReference type="Pfam" id="PF01943">
    <property type="entry name" value="Polysacc_synt"/>
    <property type="match status" value="1"/>
</dbReference>
<feature type="region of interest" description="Disordered" evidence="6">
    <location>
        <begin position="9"/>
        <end position="31"/>
    </location>
</feature>
<feature type="transmembrane region" description="Helical" evidence="7">
    <location>
        <begin position="139"/>
        <end position="158"/>
    </location>
</feature>
<feature type="transmembrane region" description="Helical" evidence="7">
    <location>
        <begin position="276"/>
        <end position="295"/>
    </location>
</feature>
<evidence type="ECO:0000313" key="8">
    <source>
        <dbReference type="EMBL" id="MDV0446441.1"/>
    </source>
</evidence>
<feature type="transmembrane region" description="Helical" evidence="7">
    <location>
        <begin position="108"/>
        <end position="133"/>
    </location>
</feature>
<feature type="transmembrane region" description="Helical" evidence="7">
    <location>
        <begin position="41"/>
        <end position="62"/>
    </location>
</feature>
<dbReference type="AlphaFoldDB" id="A0AAE4SCI9"/>
<name>A0AAE4SCI9_9EURY</name>
<sequence length="513" mass="56765">MAQTADIFSNFGNRDKNRGQSGGSGRDDASKRSQTLRTQSLVSLISQFGLTAIGFLSTIYFTRTVDPSIVGVYFLFFSYNALFYLFSESGIGEAGVKLISEGRTKNEYYSASMVLRLVYLMLVVALLLISSVLFPESTIVKTGILWWIIAALLIDYFYNSRIYAAYSDGKVNAFQVSLFLNTAVRSLFQIVFVWLGYHSFGLMGGFLAGMIAAAVFAQFYTSLKLVTFSKDIFKRLLTYAVLIFLVMSCYLVYQNIDVVFIGEYLGETEAGIYRIVYQFSMLAGLAAISMKAVLYPKFSAWNENGQIKEITIGLQVGTNISLMLAIPIFFSFLVLGSDFISLFYGAAYMPGVVPLYLLSFIQVITVFMYLQGICLNAVSHPKFAFLSIAAGILANIVLNAVLIPDYGMEGAAIATIIAMTLNSVLSYLFLKKVIPVSYNWKSAAKMVAASLIMCAFLLTVTYFIPVSNIPWLLVVFTAGGLLYGLILLKIDKPVHDEVASMVKSFGVPWPRWL</sequence>
<evidence type="ECO:0000256" key="4">
    <source>
        <dbReference type="ARBA" id="ARBA00022989"/>
    </source>
</evidence>
<feature type="transmembrane region" description="Helical" evidence="7">
    <location>
        <begin position="178"/>
        <end position="197"/>
    </location>
</feature>